<comment type="caution">
    <text evidence="5">The sequence shown here is derived from an EMBL/GenBank/DDBJ whole genome shotgun (WGS) entry which is preliminary data.</text>
</comment>
<feature type="region of interest" description="Disordered" evidence="2">
    <location>
        <begin position="409"/>
        <end position="428"/>
    </location>
</feature>
<protein>
    <recommendedName>
        <fullName evidence="4">Xaa-Pro dipeptidyl-peptidase C-terminal domain-containing protein</fullName>
    </recommendedName>
</protein>
<keyword evidence="6" id="KW-1185">Reference proteome</keyword>
<dbReference type="Gene3D" id="3.40.50.1820">
    <property type="entry name" value="alpha/beta hydrolase"/>
    <property type="match status" value="2"/>
</dbReference>
<evidence type="ECO:0000313" key="5">
    <source>
        <dbReference type="EMBL" id="TQL69661.1"/>
    </source>
</evidence>
<dbReference type="RefSeq" id="WP_170225213.1">
    <property type="nucleotide sequence ID" value="NZ_VFOV01000001.1"/>
</dbReference>
<dbReference type="SMART" id="SM00939">
    <property type="entry name" value="PepX_C"/>
    <property type="match status" value="1"/>
</dbReference>
<accession>A0A543AAN6</accession>
<evidence type="ECO:0000313" key="6">
    <source>
        <dbReference type="Proteomes" id="UP000320209"/>
    </source>
</evidence>
<dbReference type="SUPFAM" id="SSF53474">
    <property type="entry name" value="alpha/beta-Hydrolases"/>
    <property type="match status" value="1"/>
</dbReference>
<organism evidence="5 6">
    <name type="scientific">Nocardioides albertanoniae</name>
    <dbReference type="NCBI Taxonomy" id="1175486"/>
    <lineage>
        <taxon>Bacteria</taxon>
        <taxon>Bacillati</taxon>
        <taxon>Actinomycetota</taxon>
        <taxon>Actinomycetes</taxon>
        <taxon>Propionibacteriales</taxon>
        <taxon>Nocardioidaceae</taxon>
        <taxon>Nocardioides</taxon>
    </lineage>
</organism>
<dbReference type="Proteomes" id="UP000320209">
    <property type="component" value="Unassembled WGS sequence"/>
</dbReference>
<keyword evidence="1" id="KW-0378">Hydrolase</keyword>
<evidence type="ECO:0000256" key="1">
    <source>
        <dbReference type="ARBA" id="ARBA00022801"/>
    </source>
</evidence>
<dbReference type="GO" id="GO:0008239">
    <property type="term" value="F:dipeptidyl-peptidase activity"/>
    <property type="evidence" value="ECO:0007669"/>
    <property type="project" value="InterPro"/>
</dbReference>
<dbReference type="Pfam" id="PF02129">
    <property type="entry name" value="Peptidase_S15"/>
    <property type="match status" value="1"/>
</dbReference>
<evidence type="ECO:0000259" key="4">
    <source>
        <dbReference type="SMART" id="SM00939"/>
    </source>
</evidence>
<feature type="domain" description="Xaa-Pro dipeptidyl-peptidase C-terminal" evidence="4">
    <location>
        <begin position="361"/>
        <end position="539"/>
    </location>
</feature>
<dbReference type="Pfam" id="PF08530">
    <property type="entry name" value="PepX_C"/>
    <property type="match status" value="1"/>
</dbReference>
<proteinExistence type="predicted"/>
<dbReference type="InterPro" id="IPR008979">
    <property type="entry name" value="Galactose-bd-like_sf"/>
</dbReference>
<feature type="signal peptide" evidence="3">
    <location>
        <begin position="1"/>
        <end position="28"/>
    </location>
</feature>
<dbReference type="NCBIfam" id="TIGR00976">
    <property type="entry name" value="CocE_NonD"/>
    <property type="match status" value="1"/>
</dbReference>
<name>A0A543AAN6_9ACTN</name>
<dbReference type="InterPro" id="IPR029058">
    <property type="entry name" value="AB_hydrolase_fold"/>
</dbReference>
<dbReference type="AlphaFoldDB" id="A0A543AAN6"/>
<dbReference type="InterPro" id="IPR005674">
    <property type="entry name" value="CocE/Ser_esterase"/>
</dbReference>
<keyword evidence="3" id="KW-0732">Signal</keyword>
<dbReference type="InterPro" id="IPR013736">
    <property type="entry name" value="Xaa-Pro_dipept_C"/>
</dbReference>
<gene>
    <name evidence="5" type="ORF">FB381_3573</name>
</gene>
<evidence type="ECO:0000256" key="2">
    <source>
        <dbReference type="SAM" id="MobiDB-lite"/>
    </source>
</evidence>
<evidence type="ECO:0000256" key="3">
    <source>
        <dbReference type="SAM" id="SignalP"/>
    </source>
</evidence>
<dbReference type="SUPFAM" id="SSF49785">
    <property type="entry name" value="Galactose-binding domain-like"/>
    <property type="match status" value="1"/>
</dbReference>
<dbReference type="InterPro" id="IPR000383">
    <property type="entry name" value="Xaa-Pro-like_dom"/>
</dbReference>
<reference evidence="5 6" key="1">
    <citation type="submission" date="2019-06" db="EMBL/GenBank/DDBJ databases">
        <title>Sequencing the genomes of 1000 actinobacteria strains.</title>
        <authorList>
            <person name="Klenk H.-P."/>
        </authorList>
    </citation>
    <scope>NUCLEOTIDE SEQUENCE [LARGE SCALE GENOMIC DNA]</scope>
    <source>
        <strain evidence="5 6">DSM 25218</strain>
    </source>
</reference>
<dbReference type="EMBL" id="VFOV01000001">
    <property type="protein sequence ID" value="TQL69661.1"/>
    <property type="molecule type" value="Genomic_DNA"/>
</dbReference>
<sequence>MKPHRTATITAAATSVLALLAAPMLTGAAGAAAHAATEPARAPADGGITHAENDRVPEGAAWTEHYFPSSDGSKTELHADVMLPEDLPAGTKVPVILSVGAYFGHSGQLAEEGWKTAGPSDRFQDLAEGGKLFDRGYALVQVDLRGFGGSTGCLDFMGKGEQADVKAAVDWAASQSWSTGAVGMYGKSYDAITGLVGNNLGPDGLEAVVAQEPAWDMYDLVRSNRVAKLSGVLAPNTYNQIAQLPQLSDDTERYRKNAAYEQQHPECVAYNTDNNLSSDPESKYWRQRDLAEQAKGSDTPLFVTQGFIESNTKPESMQEYLDNHEGVERGWLGQWDHVRGNERDQDGRLQMGRQGWFEEVMSFYDEHLKGTEPTTHHPSFAVQDSHGAWRAQDTWPARTVSDEVALRDGSYVDSGAPGRKQSHTTWSEPVPADVRLTGTPRLHLTNDGVGNLMVKLYDVAPDGSSVMFDEQVSLVDTAGKLSLDLKSTDWTLPKGHSLAVEIGTIYDGAWVDTPTGSRITTTDARLTLAVEDPADDTPTAGKKAPYLDTYRQIYAKDLTPGTPTFTVPTPDR</sequence>
<feature type="chain" id="PRO_5039114389" description="Xaa-Pro dipeptidyl-peptidase C-terminal domain-containing protein" evidence="3">
    <location>
        <begin position="29"/>
        <end position="572"/>
    </location>
</feature>